<dbReference type="PANTHER" id="PTHR45909">
    <property type="entry name" value="ADP-RIBOSYLATION FACTOR-RELATED PROTEIN 1"/>
    <property type="match status" value="1"/>
</dbReference>
<reference evidence="12" key="1">
    <citation type="journal article" date="2011" name="PLoS ONE">
        <title>A deep insight into the sialotranscriptome of the gulf coast tick, Amblyomma maculatum.</title>
        <authorList>
            <person name="Karim S."/>
            <person name="Singh P."/>
            <person name="Ribeiro J.M."/>
        </authorList>
    </citation>
    <scope>NUCLEOTIDE SEQUENCE</scope>
    <source>
        <tissue evidence="12">Salivary gland</tissue>
    </source>
</reference>
<evidence type="ECO:0000256" key="5">
    <source>
        <dbReference type="ARBA" id="ARBA00022741"/>
    </source>
</evidence>
<evidence type="ECO:0000256" key="7">
    <source>
        <dbReference type="ARBA" id="ARBA00022989"/>
    </source>
</evidence>
<comment type="subcellular location">
    <subcellularLocation>
        <location evidence="1">Endoplasmic reticulum membrane</location>
        <topology evidence="1">Single-pass membrane protein</topology>
    </subcellularLocation>
</comment>
<evidence type="ECO:0000256" key="10">
    <source>
        <dbReference type="ARBA" id="ARBA00023170"/>
    </source>
</evidence>
<organism evidence="12">
    <name type="scientific">Amblyomma maculatum</name>
    <name type="common">Gulf Coast tick</name>
    <dbReference type="NCBI Taxonomy" id="34609"/>
    <lineage>
        <taxon>Eukaryota</taxon>
        <taxon>Metazoa</taxon>
        <taxon>Ecdysozoa</taxon>
        <taxon>Arthropoda</taxon>
        <taxon>Chelicerata</taxon>
        <taxon>Arachnida</taxon>
        <taxon>Acari</taxon>
        <taxon>Parasitiformes</taxon>
        <taxon>Ixodida</taxon>
        <taxon>Ixodoidea</taxon>
        <taxon>Ixodidae</taxon>
        <taxon>Amblyomminae</taxon>
        <taxon>Amblyomma</taxon>
    </lineage>
</organism>
<name>G3MHC2_AMBMU</name>
<evidence type="ECO:0000256" key="8">
    <source>
        <dbReference type="ARBA" id="ARBA00023134"/>
    </source>
</evidence>
<keyword evidence="9 11" id="KW-0472">Membrane</keyword>
<keyword evidence="6" id="KW-0256">Endoplasmic reticulum</keyword>
<dbReference type="Pfam" id="PF09439">
    <property type="entry name" value="SRPRB"/>
    <property type="match status" value="1"/>
</dbReference>
<feature type="transmembrane region" description="Helical" evidence="11">
    <location>
        <begin position="48"/>
        <end position="67"/>
    </location>
</feature>
<proteinExistence type="evidence at transcript level"/>
<dbReference type="GO" id="GO:0043001">
    <property type="term" value="P:Golgi to plasma membrane protein transport"/>
    <property type="evidence" value="ECO:0007669"/>
    <property type="project" value="TreeGrafter"/>
</dbReference>
<protein>
    <recommendedName>
        <fullName evidence="3">Signal recognition particle receptor subunit beta</fullName>
    </recommendedName>
</protein>
<dbReference type="InterPro" id="IPR027417">
    <property type="entry name" value="P-loop_NTPase"/>
</dbReference>
<dbReference type="Gene3D" id="3.40.50.300">
    <property type="entry name" value="P-loop containing nucleotide triphosphate hydrolases"/>
    <property type="match status" value="1"/>
</dbReference>
<dbReference type="GO" id="GO:0006886">
    <property type="term" value="P:intracellular protein transport"/>
    <property type="evidence" value="ECO:0007669"/>
    <property type="project" value="TreeGrafter"/>
</dbReference>
<dbReference type="InterPro" id="IPR019009">
    <property type="entry name" value="SRP_receptor_beta_su"/>
</dbReference>
<dbReference type="GO" id="GO:0003924">
    <property type="term" value="F:GTPase activity"/>
    <property type="evidence" value="ECO:0007669"/>
    <property type="project" value="TreeGrafter"/>
</dbReference>
<evidence type="ECO:0000256" key="1">
    <source>
        <dbReference type="ARBA" id="ARBA00004389"/>
    </source>
</evidence>
<dbReference type="InterPro" id="IPR024156">
    <property type="entry name" value="Small_GTPase_ARF"/>
</dbReference>
<dbReference type="AlphaFoldDB" id="G3MHC2"/>
<feature type="non-terminal residue" evidence="12">
    <location>
        <position position="1"/>
    </location>
</feature>
<evidence type="ECO:0000313" key="12">
    <source>
        <dbReference type="EMBL" id="AEO32890.1"/>
    </source>
</evidence>
<evidence type="ECO:0000256" key="2">
    <source>
        <dbReference type="ARBA" id="ARBA00005619"/>
    </source>
</evidence>
<keyword evidence="5" id="KW-0547">Nucleotide-binding</keyword>
<dbReference type="PANTHER" id="PTHR45909:SF1">
    <property type="entry name" value="ADP-RIBOSYLATION FACTOR-RELATED PROTEIN 1"/>
    <property type="match status" value="1"/>
</dbReference>
<evidence type="ECO:0000256" key="6">
    <source>
        <dbReference type="ARBA" id="ARBA00022824"/>
    </source>
</evidence>
<dbReference type="GO" id="GO:0005525">
    <property type="term" value="F:GTP binding"/>
    <property type="evidence" value="ECO:0007669"/>
    <property type="project" value="UniProtKB-KW"/>
</dbReference>
<keyword evidence="7 11" id="KW-1133">Transmembrane helix</keyword>
<dbReference type="GO" id="GO:0005789">
    <property type="term" value="C:endoplasmic reticulum membrane"/>
    <property type="evidence" value="ECO:0007669"/>
    <property type="project" value="UniProtKB-SubCell"/>
</dbReference>
<accession>G3MHC2</accession>
<keyword evidence="10" id="KW-0675">Receptor</keyword>
<dbReference type="EMBL" id="JO841273">
    <property type="protein sequence ID" value="AEO32890.1"/>
    <property type="molecule type" value="mRNA"/>
</dbReference>
<dbReference type="GO" id="GO:0005794">
    <property type="term" value="C:Golgi apparatus"/>
    <property type="evidence" value="ECO:0007669"/>
    <property type="project" value="TreeGrafter"/>
</dbReference>
<dbReference type="CDD" id="cd04105">
    <property type="entry name" value="SR_beta"/>
    <property type="match status" value="1"/>
</dbReference>
<keyword evidence="4 11" id="KW-0812">Transmembrane</keyword>
<dbReference type="SUPFAM" id="SSF52540">
    <property type="entry name" value="P-loop containing nucleoside triphosphate hydrolases"/>
    <property type="match status" value="1"/>
</dbReference>
<evidence type="ECO:0000256" key="11">
    <source>
        <dbReference type="SAM" id="Phobius"/>
    </source>
</evidence>
<dbReference type="GO" id="GO:0034067">
    <property type="term" value="P:protein localization to Golgi apparatus"/>
    <property type="evidence" value="ECO:0007669"/>
    <property type="project" value="TreeGrafter"/>
</dbReference>
<sequence>PYSVLCCACRHSGDSDTNVKTLDSRKPRAEEKPVHMDLKSNLLAMNPTIIYVLVALVVVLITTLIFFQRRKNLRRAVLFVGLSDAGKTLLFSQLVARKKVGTYTSIKENKASYDVPKKSPLYFIDLPGNDRMRARFLDQFKGMARAVVFVVDSVNFPREVRDVAEFLYNLLCDPVISQHCPPIMIVCNKQDQTMAKSSKVIQSLLEKEMNVLRTTQVSVLESTEGQANNNTFLGKRGKDFQFADVLPIAVNFLEFSAEAPEEAQLSLFTSWLAKVA</sequence>
<evidence type="ECO:0000256" key="3">
    <source>
        <dbReference type="ARBA" id="ARBA00020256"/>
    </source>
</evidence>
<keyword evidence="8" id="KW-0342">GTP-binding</keyword>
<evidence type="ECO:0000256" key="9">
    <source>
        <dbReference type="ARBA" id="ARBA00023136"/>
    </source>
</evidence>
<evidence type="ECO:0000256" key="4">
    <source>
        <dbReference type="ARBA" id="ARBA00022692"/>
    </source>
</evidence>
<comment type="similarity">
    <text evidence="2">Belongs to the SRP receptor beta subunit family.</text>
</comment>